<gene>
    <name evidence="1" type="ORF">MLD38_018270</name>
</gene>
<dbReference type="EMBL" id="CM042884">
    <property type="protein sequence ID" value="KAI4369872.1"/>
    <property type="molecule type" value="Genomic_DNA"/>
</dbReference>
<proteinExistence type="predicted"/>
<dbReference type="Proteomes" id="UP001057402">
    <property type="component" value="Chromosome 5"/>
</dbReference>
<protein>
    <submittedName>
        <fullName evidence="1">Uncharacterized protein</fullName>
    </submittedName>
</protein>
<accession>A0ACB9QUL8</accession>
<evidence type="ECO:0000313" key="2">
    <source>
        <dbReference type="Proteomes" id="UP001057402"/>
    </source>
</evidence>
<name>A0ACB9QUL8_9MYRT</name>
<sequence>MALRIAPNVPEPLVVVPPENTQQVIGNEHSVVVPHHEPPHPIRGVRTPERLGDYPRYPDGRPVPLPVPVLERRCVPREPHRRQQGVLGRGVLHGAVEPDHAPHPPGTPPSLDILLPPRPELGRGRDTENNVVERRPIVEGHVGPGNVPNLDDRDVAAGIIAVVVVAVVDEDAGGVEDESEGVEETSEGDEGEQR</sequence>
<comment type="caution">
    <text evidence="1">The sequence shown here is derived from an EMBL/GenBank/DDBJ whole genome shotgun (WGS) entry which is preliminary data.</text>
</comment>
<organism evidence="1 2">
    <name type="scientific">Melastoma candidum</name>
    <dbReference type="NCBI Taxonomy" id="119954"/>
    <lineage>
        <taxon>Eukaryota</taxon>
        <taxon>Viridiplantae</taxon>
        <taxon>Streptophyta</taxon>
        <taxon>Embryophyta</taxon>
        <taxon>Tracheophyta</taxon>
        <taxon>Spermatophyta</taxon>
        <taxon>Magnoliopsida</taxon>
        <taxon>eudicotyledons</taxon>
        <taxon>Gunneridae</taxon>
        <taxon>Pentapetalae</taxon>
        <taxon>rosids</taxon>
        <taxon>malvids</taxon>
        <taxon>Myrtales</taxon>
        <taxon>Melastomataceae</taxon>
        <taxon>Melastomatoideae</taxon>
        <taxon>Melastomateae</taxon>
        <taxon>Melastoma</taxon>
    </lineage>
</organism>
<keyword evidence="2" id="KW-1185">Reference proteome</keyword>
<evidence type="ECO:0000313" key="1">
    <source>
        <dbReference type="EMBL" id="KAI4369872.1"/>
    </source>
</evidence>
<reference evidence="2" key="1">
    <citation type="journal article" date="2023" name="Front. Plant Sci.">
        <title>Chromosomal-level genome assembly of Melastoma candidum provides insights into trichome evolution.</title>
        <authorList>
            <person name="Zhong Y."/>
            <person name="Wu W."/>
            <person name="Sun C."/>
            <person name="Zou P."/>
            <person name="Liu Y."/>
            <person name="Dai S."/>
            <person name="Zhou R."/>
        </authorList>
    </citation>
    <scope>NUCLEOTIDE SEQUENCE [LARGE SCALE GENOMIC DNA]</scope>
</reference>